<protein>
    <recommendedName>
        <fullName evidence="1">HTH cro/C1-type domain-containing protein</fullName>
    </recommendedName>
</protein>
<sequence>MRIKVILQNYNTTHTKYQELLSAMLKEQRGERMDEEFIRNRITELRLKKGVSEYQMSMELGQNRSYIQAISSGRSMPSMKQFLNICEYFEITPLQFFDAQENNPQLIKKALDGMRKMSDDDLIMLIGFINRLNTEN</sequence>
<dbReference type="HOGENOM" id="CLU_066192_17_15_9"/>
<name>A8RVS5_ENTBW</name>
<evidence type="ECO:0000313" key="2">
    <source>
        <dbReference type="EMBL" id="EDP15443.1"/>
    </source>
</evidence>
<evidence type="ECO:0000259" key="1">
    <source>
        <dbReference type="PROSITE" id="PS50943"/>
    </source>
</evidence>
<proteinExistence type="predicted"/>
<reference evidence="2 3" key="2">
    <citation type="submission" date="2007-09" db="EMBL/GenBank/DDBJ databases">
        <title>Draft genome sequence of Clostridium bolteae (ATCC BAA-613).</title>
        <authorList>
            <person name="Sudarsanam P."/>
            <person name="Ley R."/>
            <person name="Guruge J."/>
            <person name="Turnbaugh P.J."/>
            <person name="Mahowald M."/>
            <person name="Liep D."/>
            <person name="Gordon J."/>
        </authorList>
    </citation>
    <scope>NUCLEOTIDE SEQUENCE [LARGE SCALE GENOMIC DNA]</scope>
    <source>
        <strain evidence="3">ATCC BAA-613 / DSM 15670 / CCUG 46953 / JCM 12243 / WAL 16351</strain>
    </source>
</reference>
<dbReference type="GO" id="GO:0003677">
    <property type="term" value="F:DNA binding"/>
    <property type="evidence" value="ECO:0007669"/>
    <property type="project" value="InterPro"/>
</dbReference>
<accession>A8RVS5</accession>
<dbReference type="Pfam" id="PF12844">
    <property type="entry name" value="HTH_19"/>
    <property type="match status" value="1"/>
</dbReference>
<dbReference type="Gene3D" id="1.10.260.40">
    <property type="entry name" value="lambda repressor-like DNA-binding domains"/>
    <property type="match status" value="1"/>
</dbReference>
<comment type="caution">
    <text evidence="2">The sequence shown here is derived from an EMBL/GenBank/DDBJ whole genome shotgun (WGS) entry which is preliminary data.</text>
</comment>
<dbReference type="PaxDb" id="411902-CLOBOL_04364"/>
<dbReference type="Proteomes" id="UP000005396">
    <property type="component" value="Unassembled WGS sequence"/>
</dbReference>
<dbReference type="eggNOG" id="COG1476">
    <property type="taxonomic scope" value="Bacteria"/>
</dbReference>
<reference evidence="2 3" key="1">
    <citation type="submission" date="2007-08" db="EMBL/GenBank/DDBJ databases">
        <authorList>
            <person name="Fulton L."/>
            <person name="Clifton S."/>
            <person name="Fulton B."/>
            <person name="Xu J."/>
            <person name="Minx P."/>
            <person name="Pepin K.H."/>
            <person name="Johnson M."/>
            <person name="Thiruvilangam P."/>
            <person name="Bhonagiri V."/>
            <person name="Nash W.E."/>
            <person name="Mardis E.R."/>
            <person name="Wilson R.K."/>
        </authorList>
    </citation>
    <scope>NUCLEOTIDE SEQUENCE [LARGE SCALE GENOMIC DNA]</scope>
    <source>
        <strain evidence="3">ATCC BAA-613 / DSM 15670 / CCUG 46953 / JCM 12243 / WAL 16351</strain>
    </source>
</reference>
<dbReference type="InterPro" id="IPR010982">
    <property type="entry name" value="Lambda_DNA-bd_dom_sf"/>
</dbReference>
<dbReference type="InterPro" id="IPR001387">
    <property type="entry name" value="Cro/C1-type_HTH"/>
</dbReference>
<dbReference type="SUPFAM" id="SSF47413">
    <property type="entry name" value="lambda repressor-like DNA-binding domains"/>
    <property type="match status" value="1"/>
</dbReference>
<dbReference type="PROSITE" id="PS50943">
    <property type="entry name" value="HTH_CROC1"/>
    <property type="match status" value="1"/>
</dbReference>
<dbReference type="AlphaFoldDB" id="A8RVS5"/>
<organism evidence="2 3">
    <name type="scientific">Enterocloster bolteae (strain ATCC BAA-613 / DSM 15670 / CCUG 46953 / JCM 12243 / WAL 16351)</name>
    <name type="common">Clostridium bolteae</name>
    <dbReference type="NCBI Taxonomy" id="411902"/>
    <lineage>
        <taxon>Bacteria</taxon>
        <taxon>Bacillati</taxon>
        <taxon>Bacillota</taxon>
        <taxon>Clostridia</taxon>
        <taxon>Lachnospirales</taxon>
        <taxon>Lachnospiraceae</taxon>
        <taxon>Enterocloster</taxon>
    </lineage>
</organism>
<evidence type="ECO:0000313" key="3">
    <source>
        <dbReference type="Proteomes" id="UP000005396"/>
    </source>
</evidence>
<dbReference type="CDD" id="cd00093">
    <property type="entry name" value="HTH_XRE"/>
    <property type="match status" value="1"/>
</dbReference>
<dbReference type="EMBL" id="ABCC02000034">
    <property type="protein sequence ID" value="EDP15443.1"/>
    <property type="molecule type" value="Genomic_DNA"/>
</dbReference>
<dbReference type="SMART" id="SM00530">
    <property type="entry name" value="HTH_XRE"/>
    <property type="match status" value="1"/>
</dbReference>
<gene>
    <name evidence="2" type="ORF">CLOBOL_04364</name>
</gene>
<feature type="domain" description="HTH cro/C1-type" evidence="1">
    <location>
        <begin position="42"/>
        <end position="96"/>
    </location>
</feature>